<evidence type="ECO:0000256" key="1">
    <source>
        <dbReference type="SAM" id="MobiDB-lite"/>
    </source>
</evidence>
<accession>A0A9D4Y7D6</accession>
<dbReference type="Gramene" id="Psat03G0567700-T1">
    <property type="protein sequence ID" value="KAI5431581.1"/>
    <property type="gene ID" value="KIW84_035677"/>
</dbReference>
<comment type="caution">
    <text evidence="2">The sequence shown here is derived from an EMBL/GenBank/DDBJ whole genome shotgun (WGS) entry which is preliminary data.</text>
</comment>
<protein>
    <submittedName>
        <fullName evidence="2">Uncharacterized protein</fullName>
    </submittedName>
</protein>
<feature type="region of interest" description="Disordered" evidence="1">
    <location>
        <begin position="193"/>
        <end position="230"/>
    </location>
</feature>
<dbReference type="Proteomes" id="UP001058974">
    <property type="component" value="Chromosome 3"/>
</dbReference>
<keyword evidence="3" id="KW-1185">Reference proteome</keyword>
<dbReference type="EMBL" id="JAMSHJ010000003">
    <property type="protein sequence ID" value="KAI5431581.1"/>
    <property type="molecule type" value="Genomic_DNA"/>
</dbReference>
<dbReference type="AlphaFoldDB" id="A0A9D4Y7D6"/>
<name>A0A9D4Y7D6_PEA</name>
<organism evidence="2 3">
    <name type="scientific">Pisum sativum</name>
    <name type="common">Garden pea</name>
    <name type="synonym">Lathyrus oleraceus</name>
    <dbReference type="NCBI Taxonomy" id="3888"/>
    <lineage>
        <taxon>Eukaryota</taxon>
        <taxon>Viridiplantae</taxon>
        <taxon>Streptophyta</taxon>
        <taxon>Embryophyta</taxon>
        <taxon>Tracheophyta</taxon>
        <taxon>Spermatophyta</taxon>
        <taxon>Magnoliopsida</taxon>
        <taxon>eudicotyledons</taxon>
        <taxon>Gunneridae</taxon>
        <taxon>Pentapetalae</taxon>
        <taxon>rosids</taxon>
        <taxon>fabids</taxon>
        <taxon>Fabales</taxon>
        <taxon>Fabaceae</taxon>
        <taxon>Papilionoideae</taxon>
        <taxon>50 kb inversion clade</taxon>
        <taxon>NPAAA clade</taxon>
        <taxon>Hologalegina</taxon>
        <taxon>IRL clade</taxon>
        <taxon>Fabeae</taxon>
        <taxon>Lathyrus</taxon>
    </lineage>
</organism>
<reference evidence="2 3" key="1">
    <citation type="journal article" date="2022" name="Nat. Genet.">
        <title>Improved pea reference genome and pan-genome highlight genomic features and evolutionary characteristics.</title>
        <authorList>
            <person name="Yang T."/>
            <person name="Liu R."/>
            <person name="Luo Y."/>
            <person name="Hu S."/>
            <person name="Wang D."/>
            <person name="Wang C."/>
            <person name="Pandey M.K."/>
            <person name="Ge S."/>
            <person name="Xu Q."/>
            <person name="Li N."/>
            <person name="Li G."/>
            <person name="Huang Y."/>
            <person name="Saxena R.K."/>
            <person name="Ji Y."/>
            <person name="Li M."/>
            <person name="Yan X."/>
            <person name="He Y."/>
            <person name="Liu Y."/>
            <person name="Wang X."/>
            <person name="Xiang C."/>
            <person name="Varshney R.K."/>
            <person name="Ding H."/>
            <person name="Gao S."/>
            <person name="Zong X."/>
        </authorList>
    </citation>
    <scope>NUCLEOTIDE SEQUENCE [LARGE SCALE GENOMIC DNA]</scope>
    <source>
        <strain evidence="2 3">cv. Zhongwan 6</strain>
    </source>
</reference>
<evidence type="ECO:0000313" key="3">
    <source>
        <dbReference type="Proteomes" id="UP001058974"/>
    </source>
</evidence>
<proteinExistence type="predicted"/>
<evidence type="ECO:0000313" key="2">
    <source>
        <dbReference type="EMBL" id="KAI5431581.1"/>
    </source>
</evidence>
<gene>
    <name evidence="2" type="ORF">KIW84_035677</name>
</gene>
<sequence length="230" mass="25419">MFNSSVTSKGASDFESIYTLEHILLFRSGCEVSSSEGEDKVIHEACSPSEGVIMLVSYDPHSSYFYFYLLFVKDMTVLFPFSMDFLRVLNKTHSQLFPNSWAYTNAFEKACDDLVITPIKRQVGDSAPESSNANVQRLEGGFSTVVRNMSSQVPPTGEASLPLQLCGAIQMDFLKVVREGELVDKETIASPKSPTLIKDTHGQDGAMVGGESEVPQPENVFEEVVTHEKE</sequence>